<dbReference type="STRING" id="1336337.A0A3N4K4Q2"/>
<dbReference type="OrthoDB" id="2131701at2759"/>
<dbReference type="Gene3D" id="2.80.10.50">
    <property type="match status" value="4"/>
</dbReference>
<reference evidence="3 4" key="1">
    <citation type="journal article" date="2018" name="Nat. Ecol. Evol.">
        <title>Pezizomycetes genomes reveal the molecular basis of ectomycorrhizal truffle lifestyle.</title>
        <authorList>
            <person name="Murat C."/>
            <person name="Payen T."/>
            <person name="Noel B."/>
            <person name="Kuo A."/>
            <person name="Morin E."/>
            <person name="Chen J."/>
            <person name="Kohler A."/>
            <person name="Krizsan K."/>
            <person name="Balestrini R."/>
            <person name="Da Silva C."/>
            <person name="Montanini B."/>
            <person name="Hainaut M."/>
            <person name="Levati E."/>
            <person name="Barry K.W."/>
            <person name="Belfiori B."/>
            <person name="Cichocki N."/>
            <person name="Clum A."/>
            <person name="Dockter R.B."/>
            <person name="Fauchery L."/>
            <person name="Guy J."/>
            <person name="Iotti M."/>
            <person name="Le Tacon F."/>
            <person name="Lindquist E.A."/>
            <person name="Lipzen A."/>
            <person name="Malagnac F."/>
            <person name="Mello A."/>
            <person name="Molinier V."/>
            <person name="Miyauchi S."/>
            <person name="Poulain J."/>
            <person name="Riccioni C."/>
            <person name="Rubini A."/>
            <person name="Sitrit Y."/>
            <person name="Splivallo R."/>
            <person name="Traeger S."/>
            <person name="Wang M."/>
            <person name="Zifcakova L."/>
            <person name="Wipf D."/>
            <person name="Zambonelli A."/>
            <person name="Paolocci F."/>
            <person name="Nowrousian M."/>
            <person name="Ottonello S."/>
            <person name="Baldrian P."/>
            <person name="Spatafora J.W."/>
            <person name="Henrissat B."/>
            <person name="Nagy L.G."/>
            <person name="Aury J.M."/>
            <person name="Wincker P."/>
            <person name="Grigoriev I.V."/>
            <person name="Bonfante P."/>
            <person name="Martin F.M."/>
        </authorList>
    </citation>
    <scope>NUCLEOTIDE SEQUENCE [LARGE SCALE GENOMIC DNA]</scope>
    <source>
        <strain evidence="3 4">120613-1</strain>
    </source>
</reference>
<protein>
    <recommendedName>
        <fullName evidence="2">Ricin B lectin domain-containing protein</fullName>
    </recommendedName>
</protein>
<dbReference type="InterPro" id="IPR035992">
    <property type="entry name" value="Ricin_B-like_lectins"/>
</dbReference>
<dbReference type="SMART" id="SM00458">
    <property type="entry name" value="RICIN"/>
    <property type="match status" value="2"/>
</dbReference>
<evidence type="ECO:0000313" key="4">
    <source>
        <dbReference type="Proteomes" id="UP000276215"/>
    </source>
</evidence>
<dbReference type="AlphaFoldDB" id="A0A3N4K4Q2"/>
<dbReference type="InterPro" id="IPR000772">
    <property type="entry name" value="Ricin_B_lectin"/>
</dbReference>
<dbReference type="SUPFAM" id="SSF50370">
    <property type="entry name" value="Ricin B-like lectins"/>
    <property type="match status" value="5"/>
</dbReference>
<evidence type="ECO:0000256" key="1">
    <source>
        <dbReference type="SAM" id="MobiDB-lite"/>
    </source>
</evidence>
<dbReference type="Pfam" id="PF14200">
    <property type="entry name" value="RicinB_lectin_2"/>
    <property type="match status" value="2"/>
</dbReference>
<accession>A0A3N4K4Q2</accession>
<feature type="compositionally biased region" description="Low complexity" evidence="1">
    <location>
        <begin position="778"/>
        <end position="788"/>
    </location>
</feature>
<name>A0A3N4K4Q2_9PEZI</name>
<organism evidence="3 4">
    <name type="scientific">Choiromyces venosus 120613-1</name>
    <dbReference type="NCBI Taxonomy" id="1336337"/>
    <lineage>
        <taxon>Eukaryota</taxon>
        <taxon>Fungi</taxon>
        <taxon>Dikarya</taxon>
        <taxon>Ascomycota</taxon>
        <taxon>Pezizomycotina</taxon>
        <taxon>Pezizomycetes</taxon>
        <taxon>Pezizales</taxon>
        <taxon>Tuberaceae</taxon>
        <taxon>Choiromyces</taxon>
    </lineage>
</organism>
<dbReference type="Proteomes" id="UP000276215">
    <property type="component" value="Unassembled WGS sequence"/>
</dbReference>
<feature type="domain" description="Ricin B lectin" evidence="2">
    <location>
        <begin position="119"/>
        <end position="255"/>
    </location>
</feature>
<dbReference type="CDD" id="cd00161">
    <property type="entry name" value="beta-trefoil_Ricin-like"/>
    <property type="match status" value="2"/>
</dbReference>
<feature type="domain" description="Ricin B lectin" evidence="2">
    <location>
        <begin position="398"/>
        <end position="536"/>
    </location>
</feature>
<evidence type="ECO:0000259" key="2">
    <source>
        <dbReference type="SMART" id="SM00458"/>
    </source>
</evidence>
<sequence length="822" mass="92026">MSAPHLPAIVEGAYWIRNKNYGTVLSVGPTKAGLLTLVGRGKHTSRQDFRDHSQMWLIEKLSDGVTFLIRNAQSGFVLDVSYWSTEDGARIVILGQNPNELERSNQQWVFEWVNDADKTPYYCIFNVFAKKVLDQTPSAENPVVSWAWNGGQNQHWSLEPVVLPPVYWITHAQTGWYLQNDPTKGGIAANKQPSTAPNRSQLWFLESQKGSDTYVIRNIENDTKVLDLEGGGTADGTPVLVHSYHGEPNQQWKIMEVDQTNPNEDRVRIVSLLAGTAVQVIEGSTYGTLQARTSKNNYTQSWRLKAYPYPSIFWTTIQNLHTGVFLAQDNSVAVSSIGALHALDYSTQWRFVANSAQPHHYSIINRGTNSVLVGKDSAPSVTVTQQSGNYLWALERLGNGIAIVNTTTVGVLDHYDGEATIQAYPNNGIDDPHHQWVAFEVSDRLPSFALVNARTGRSLTFKSGTEKGGIVTTENAVNELQDQWLFENLSGENISGDPIYAIISKVSGNVLDHWGGSRIEAYNDNRSNPHHRWKLLPCPCGERYFQIQNVKTSRYLEERETGVPNANAMTPIDHTYVTESHRAQCWELVSSRFRDFDLSIIDDDVLRTLLVYMQPDDSSTIGHRIVKRAPGREKKGKEKKAHIPQNPRLLQDVRPTIRAIFQRVIDEWKDDTITSTAQAGTRVSTTRQEVERRWKIQVPQALRERSGQHGWIRIDIQGTYNDTSGLHLANIQGQWHNESVFHIIVPVGVHVGREIIRAAMRRSLENHTSIMIAQTQCAPPKGGAKPGTTPRPPSGPPDGSRNGWIYFAAVATFVVLLSPLGM</sequence>
<dbReference type="PROSITE" id="PS50231">
    <property type="entry name" value="RICIN_B_LECTIN"/>
    <property type="match status" value="2"/>
</dbReference>
<keyword evidence="4" id="KW-1185">Reference proteome</keyword>
<evidence type="ECO:0000313" key="3">
    <source>
        <dbReference type="EMBL" id="RPB03401.1"/>
    </source>
</evidence>
<feature type="region of interest" description="Disordered" evidence="1">
    <location>
        <begin position="777"/>
        <end position="799"/>
    </location>
</feature>
<gene>
    <name evidence="3" type="ORF">L873DRAFT_1801069</name>
</gene>
<proteinExistence type="predicted"/>
<dbReference type="EMBL" id="ML120363">
    <property type="protein sequence ID" value="RPB03401.1"/>
    <property type="molecule type" value="Genomic_DNA"/>
</dbReference>